<evidence type="ECO:0000256" key="3">
    <source>
        <dbReference type="PROSITE-ProRule" id="PRU00339"/>
    </source>
</evidence>
<dbReference type="GO" id="GO:0051879">
    <property type="term" value="F:Hsp90 protein binding"/>
    <property type="evidence" value="ECO:0007669"/>
    <property type="project" value="TreeGrafter"/>
</dbReference>
<dbReference type="EMBL" id="MKKU01000007">
    <property type="protein sequence ID" value="RNF27431.1"/>
    <property type="molecule type" value="Genomic_DNA"/>
</dbReference>
<evidence type="ECO:0000313" key="6">
    <source>
        <dbReference type="Proteomes" id="UP000284403"/>
    </source>
</evidence>
<accession>A0A3R7M6D6</accession>
<dbReference type="InterPro" id="IPR019734">
    <property type="entry name" value="TPR_rpt"/>
</dbReference>
<evidence type="ECO:0000256" key="1">
    <source>
        <dbReference type="ARBA" id="ARBA00022737"/>
    </source>
</evidence>
<protein>
    <submittedName>
        <fullName evidence="5">Stress-induced protein sti1</fullName>
    </submittedName>
</protein>
<dbReference type="PANTHER" id="PTHR22904">
    <property type="entry name" value="TPR REPEAT CONTAINING PROTEIN"/>
    <property type="match status" value="1"/>
</dbReference>
<gene>
    <name evidence="5" type="ORF">Tco025E_00361</name>
</gene>
<feature type="compositionally biased region" description="Basic and acidic residues" evidence="4">
    <location>
        <begin position="364"/>
        <end position="376"/>
    </location>
</feature>
<feature type="region of interest" description="Disordered" evidence="4">
    <location>
        <begin position="291"/>
        <end position="310"/>
    </location>
</feature>
<dbReference type="PROSITE" id="PS50005">
    <property type="entry name" value="TPR"/>
    <property type="match status" value="1"/>
</dbReference>
<dbReference type="OrthoDB" id="2423701at2759"/>
<organism evidence="5 6">
    <name type="scientific">Trypanosoma conorhini</name>
    <dbReference type="NCBI Taxonomy" id="83891"/>
    <lineage>
        <taxon>Eukaryota</taxon>
        <taxon>Discoba</taxon>
        <taxon>Euglenozoa</taxon>
        <taxon>Kinetoplastea</taxon>
        <taxon>Metakinetoplastina</taxon>
        <taxon>Trypanosomatida</taxon>
        <taxon>Trypanosomatidae</taxon>
        <taxon>Trypanosoma</taxon>
    </lineage>
</organism>
<keyword evidence="1" id="KW-0677">Repeat</keyword>
<dbReference type="InterPro" id="IPR011990">
    <property type="entry name" value="TPR-like_helical_dom_sf"/>
</dbReference>
<dbReference type="Gene3D" id="1.25.40.10">
    <property type="entry name" value="Tetratricopeptide repeat domain"/>
    <property type="match status" value="1"/>
</dbReference>
<dbReference type="SUPFAM" id="SSF48452">
    <property type="entry name" value="TPR-like"/>
    <property type="match status" value="1"/>
</dbReference>
<feature type="region of interest" description="Disordered" evidence="4">
    <location>
        <begin position="345"/>
        <end position="411"/>
    </location>
</feature>
<dbReference type="RefSeq" id="XP_029232637.1">
    <property type="nucleotide sequence ID" value="XM_029367304.1"/>
</dbReference>
<reference evidence="5 6" key="1">
    <citation type="journal article" date="2018" name="BMC Genomics">
        <title>Genomic comparison of Trypanosoma conorhini and Trypanosoma rangeli to Trypanosoma cruzi strains of high and low virulence.</title>
        <authorList>
            <person name="Bradwell K.R."/>
            <person name="Koparde V.N."/>
            <person name="Matveyev A.V."/>
            <person name="Serrano M.G."/>
            <person name="Alves J.M."/>
            <person name="Parikh H."/>
            <person name="Huang B."/>
            <person name="Lee V."/>
            <person name="Espinosa-Alvarez O."/>
            <person name="Ortiz P.A."/>
            <person name="Costa-Martins A.G."/>
            <person name="Teixeira M.M."/>
            <person name="Buck G.A."/>
        </authorList>
    </citation>
    <scope>NUCLEOTIDE SEQUENCE [LARGE SCALE GENOMIC DNA]</scope>
    <source>
        <strain evidence="5 6">025E</strain>
    </source>
</reference>
<dbReference type="AlphaFoldDB" id="A0A3R7M6D6"/>
<feature type="repeat" description="TPR" evidence="3">
    <location>
        <begin position="207"/>
        <end position="240"/>
    </location>
</feature>
<comment type="caution">
    <text evidence="5">The sequence shown here is derived from an EMBL/GenBank/DDBJ whole genome shotgun (WGS) entry which is preliminary data.</text>
</comment>
<sequence length="428" mass="47344">MLAFSEKRLAFMRHLGITEDDVLDPSLVTGEAGSEKNFPKSRLAGNLVREPPLNEDCLKTTSAVFPVVDPAESKANHLKKEKPIQGKGADGRRNTGLSAEQLKVDGNRAFEDGRYREALNYYTNAIELLLDSGSYQLKENGHLNTKCNGIIGPGFGGSDSRTILLAALFSNRSACYLQASKQIGAAEALESAIRDADRAVELRPTWFKGYSRQGDAFFKMKKYHQATEAYEMALQFDPGNNNLLQSVKEARQRGATEARESIHHTKRHATVGRGERNAAPVTFVPVAVPAPANISSGTANSGRRDSAQLRTSARQLWSEFKSEVEASVHKPTGDDYRREQLRLFREQKERERSGVTLSPSSENRSNEEPFRKETTTEQKAPGGAASTSNAPPRKGRSEAVPPEFSSDAAAAYQQRLLDEFRRRKAQRM</sequence>
<dbReference type="PANTHER" id="PTHR22904:SF534">
    <property type="match status" value="1"/>
</dbReference>
<dbReference type="GeneID" id="40313972"/>
<proteinExistence type="predicted"/>
<keyword evidence="6" id="KW-1185">Reference proteome</keyword>
<dbReference type="SMART" id="SM00028">
    <property type="entry name" value="TPR"/>
    <property type="match status" value="2"/>
</dbReference>
<evidence type="ECO:0000256" key="4">
    <source>
        <dbReference type="SAM" id="MobiDB-lite"/>
    </source>
</evidence>
<evidence type="ECO:0000256" key="2">
    <source>
        <dbReference type="ARBA" id="ARBA00022803"/>
    </source>
</evidence>
<name>A0A3R7M6D6_9TRYP</name>
<keyword evidence="2 3" id="KW-0802">TPR repeat</keyword>
<evidence type="ECO:0000313" key="5">
    <source>
        <dbReference type="EMBL" id="RNF27431.1"/>
    </source>
</evidence>
<dbReference type="Proteomes" id="UP000284403">
    <property type="component" value="Unassembled WGS sequence"/>
</dbReference>
<dbReference type="Pfam" id="PF00515">
    <property type="entry name" value="TPR_1"/>
    <property type="match status" value="1"/>
</dbReference>